<proteinExistence type="predicted"/>
<keyword evidence="2" id="KW-1185">Reference proteome</keyword>
<reference evidence="1 2" key="1">
    <citation type="submission" date="2023-07" db="EMBL/GenBank/DDBJ databases">
        <title>Genomic Encyclopedia of Type Strains, Phase IV (KMG-IV): sequencing the most valuable type-strain genomes for metagenomic binning, comparative biology and taxonomic classification.</title>
        <authorList>
            <person name="Goeker M."/>
        </authorList>
    </citation>
    <scope>NUCLEOTIDE SEQUENCE [LARGE SCALE GENOMIC DNA]</scope>
    <source>
        <strain evidence="1 2">DSM 27594</strain>
    </source>
</reference>
<accession>A0ABT9Y245</accession>
<evidence type="ECO:0000313" key="2">
    <source>
        <dbReference type="Proteomes" id="UP001224122"/>
    </source>
</evidence>
<dbReference type="EMBL" id="JAUSTW010000008">
    <property type="protein sequence ID" value="MDQ0201237.1"/>
    <property type="molecule type" value="Genomic_DNA"/>
</dbReference>
<dbReference type="RefSeq" id="WP_307412375.1">
    <property type="nucleotide sequence ID" value="NZ_JAUSTW010000008.1"/>
</dbReference>
<dbReference type="Proteomes" id="UP001224122">
    <property type="component" value="Unassembled WGS sequence"/>
</dbReference>
<comment type="caution">
    <text evidence="1">The sequence shown here is derived from an EMBL/GenBank/DDBJ whole genome shotgun (WGS) entry which is preliminary data.</text>
</comment>
<sequence>MVLTDDCGTGKTTTIRRFGDRLDKGKFQVLSLSHILVGQSELWDRLKLQSFAAKRQRIDIQF</sequence>
<protein>
    <submittedName>
        <fullName evidence="1">Type II secretory pathway predicted ATPase ExeA</fullName>
    </submittedName>
</protein>
<evidence type="ECO:0000313" key="1">
    <source>
        <dbReference type="EMBL" id="MDQ0201237.1"/>
    </source>
</evidence>
<gene>
    <name evidence="1" type="ORF">J2S10_004443</name>
</gene>
<organism evidence="1 2">
    <name type="scientific">Neobacillus ginsengisoli</name>
    <dbReference type="NCBI Taxonomy" id="904295"/>
    <lineage>
        <taxon>Bacteria</taxon>
        <taxon>Bacillati</taxon>
        <taxon>Bacillota</taxon>
        <taxon>Bacilli</taxon>
        <taxon>Bacillales</taxon>
        <taxon>Bacillaceae</taxon>
        <taxon>Neobacillus</taxon>
    </lineage>
</organism>
<name>A0ABT9Y245_9BACI</name>